<accession>A0A4Y9JSM8</accession>
<organism evidence="1 2">
    <name type="scientific">Muribacter muris</name>
    <dbReference type="NCBI Taxonomy" id="67855"/>
    <lineage>
        <taxon>Bacteria</taxon>
        <taxon>Pseudomonadati</taxon>
        <taxon>Pseudomonadota</taxon>
        <taxon>Gammaproteobacteria</taxon>
        <taxon>Pasteurellales</taxon>
        <taxon>Pasteurellaceae</taxon>
        <taxon>Muribacter</taxon>
    </lineage>
</organism>
<evidence type="ECO:0000313" key="2">
    <source>
        <dbReference type="Proteomes" id="UP000297396"/>
    </source>
</evidence>
<comment type="caution">
    <text evidence="1">The sequence shown here is derived from an EMBL/GenBank/DDBJ whole genome shotgun (WGS) entry which is preliminary data.</text>
</comment>
<gene>
    <name evidence="1" type="ORF">E4T80_12210</name>
</gene>
<proteinExistence type="predicted"/>
<evidence type="ECO:0000313" key="1">
    <source>
        <dbReference type="EMBL" id="TFV07497.1"/>
    </source>
</evidence>
<name>A0A4Y9JSM8_9PAST</name>
<sequence length="207" mass="24309">MGKEYYSDIVEYNNQYWGRIGGNIPELLISSVSRDFYFYATLPHPNKEGIMFSIFTPKCFDMMNSNNIYPNCSIKVIVHEFSIESSNQDFSNPSLSRMSISDYKELEKEYYLIREINQENFNNSDGEFDELEEPYHSIVIGREAILIQNDEMYAKKLIQDGYKFFMQIDESGMPNSLIKKDYIFGYGALYLYSRSNNEEIIAGFWQN</sequence>
<protein>
    <recommendedName>
        <fullName evidence="3">DUF1963 domain-containing protein</fullName>
    </recommendedName>
</protein>
<dbReference type="AlphaFoldDB" id="A0A4Y9JSM8"/>
<dbReference type="EMBL" id="SPPA01000043">
    <property type="protein sequence ID" value="TFV07497.1"/>
    <property type="molecule type" value="Genomic_DNA"/>
</dbReference>
<dbReference type="RefSeq" id="WP_135058674.1">
    <property type="nucleotide sequence ID" value="NZ_JADGLC010000043.1"/>
</dbReference>
<dbReference type="OrthoDB" id="1029961at2"/>
<evidence type="ECO:0008006" key="3">
    <source>
        <dbReference type="Google" id="ProtNLM"/>
    </source>
</evidence>
<reference evidence="1 2" key="1">
    <citation type="submission" date="2019-03" db="EMBL/GenBank/DDBJ databases">
        <title>Diversity of the mouse oral microbiome.</title>
        <authorList>
            <person name="Joseph S."/>
            <person name="Aduse-Opoku J."/>
            <person name="Curtis M."/>
            <person name="Wade W."/>
            <person name="Hashim A."/>
        </authorList>
    </citation>
    <scope>NUCLEOTIDE SEQUENCE [LARGE SCALE GENOMIC DNA]</scope>
    <source>
        <strain evidence="1 2">WT12</strain>
    </source>
</reference>
<dbReference type="Proteomes" id="UP000297396">
    <property type="component" value="Unassembled WGS sequence"/>
</dbReference>